<proteinExistence type="predicted"/>
<keyword evidence="3" id="KW-0804">Transcription</keyword>
<evidence type="ECO:0000313" key="5">
    <source>
        <dbReference type="EMBL" id="MBU5672594.1"/>
    </source>
</evidence>
<keyword evidence="1" id="KW-0805">Transcription regulation</keyword>
<keyword evidence="2" id="KW-0238">DNA-binding</keyword>
<dbReference type="Proteomes" id="UP000743001">
    <property type="component" value="Unassembled WGS sequence"/>
</dbReference>
<reference evidence="5 6" key="1">
    <citation type="submission" date="2021-06" db="EMBL/GenBank/DDBJ databases">
        <authorList>
            <person name="Sun Q."/>
            <person name="Li D."/>
        </authorList>
    </citation>
    <scope>NUCLEOTIDE SEQUENCE [LARGE SCALE GENOMIC DNA]</scope>
    <source>
        <strain evidence="5 6">MSJ-6</strain>
    </source>
</reference>
<dbReference type="PANTHER" id="PTHR43132:SF6">
    <property type="entry name" value="HTH-TYPE TRANSCRIPTIONAL REPRESSOR CZRA"/>
    <property type="match status" value="1"/>
</dbReference>
<dbReference type="NCBIfam" id="NF033788">
    <property type="entry name" value="HTH_metalloreg"/>
    <property type="match status" value="1"/>
</dbReference>
<feature type="domain" description="HTH arsR-type" evidence="4">
    <location>
        <begin position="9"/>
        <end position="103"/>
    </location>
</feature>
<keyword evidence="6" id="KW-1185">Reference proteome</keyword>
<dbReference type="RefSeq" id="WP_216479186.1">
    <property type="nucleotide sequence ID" value="NZ_JAHLQJ010000010.1"/>
</dbReference>
<comment type="caution">
    <text evidence="5">The sequence shown here is derived from an EMBL/GenBank/DDBJ whole genome shotgun (WGS) entry which is preliminary data.</text>
</comment>
<evidence type="ECO:0000256" key="3">
    <source>
        <dbReference type="ARBA" id="ARBA00023163"/>
    </source>
</evidence>
<evidence type="ECO:0000256" key="2">
    <source>
        <dbReference type="ARBA" id="ARBA00023125"/>
    </source>
</evidence>
<gene>
    <name evidence="5" type="ORF">KQJ23_12230</name>
</gene>
<name>A0ABS6FQT1_9BACL</name>
<dbReference type="CDD" id="cd00090">
    <property type="entry name" value="HTH_ARSR"/>
    <property type="match status" value="1"/>
</dbReference>
<evidence type="ECO:0000259" key="4">
    <source>
        <dbReference type="PROSITE" id="PS50987"/>
    </source>
</evidence>
<dbReference type="InterPro" id="IPR011991">
    <property type="entry name" value="ArsR-like_HTH"/>
</dbReference>
<dbReference type="PROSITE" id="PS50987">
    <property type="entry name" value="HTH_ARSR_2"/>
    <property type="match status" value="1"/>
</dbReference>
<evidence type="ECO:0000313" key="6">
    <source>
        <dbReference type="Proteomes" id="UP000743001"/>
    </source>
</evidence>
<sequence length="111" mass="12398">MKREMHTVLSDDTINQVSVIFKALADPTRIRILSILTEEECSVTDLSEVLGISQSGVSHQLSFLRSIKLVKYRRSANTLYYSCDDDHVTSLLKQAIDHAVCGHGEGCEDDE</sequence>
<dbReference type="InterPro" id="IPR051011">
    <property type="entry name" value="Metal_resp_trans_reg"/>
</dbReference>
<dbReference type="SMART" id="SM00418">
    <property type="entry name" value="HTH_ARSR"/>
    <property type="match status" value="1"/>
</dbReference>
<dbReference type="InterPro" id="IPR001845">
    <property type="entry name" value="HTH_ArsR_DNA-bd_dom"/>
</dbReference>
<dbReference type="EMBL" id="JAHLQJ010000010">
    <property type="protein sequence ID" value="MBU5672594.1"/>
    <property type="molecule type" value="Genomic_DNA"/>
</dbReference>
<evidence type="ECO:0000256" key="1">
    <source>
        <dbReference type="ARBA" id="ARBA00023015"/>
    </source>
</evidence>
<dbReference type="Pfam" id="PF01022">
    <property type="entry name" value="HTH_5"/>
    <property type="match status" value="1"/>
</dbReference>
<protein>
    <submittedName>
        <fullName evidence="5">Metalloregulator ArsR/SmtB family transcription factor</fullName>
    </submittedName>
</protein>
<organism evidence="5 6">
    <name type="scientific">Paenibacillus brevis</name>
    <dbReference type="NCBI Taxonomy" id="2841508"/>
    <lineage>
        <taxon>Bacteria</taxon>
        <taxon>Bacillati</taxon>
        <taxon>Bacillota</taxon>
        <taxon>Bacilli</taxon>
        <taxon>Bacillales</taxon>
        <taxon>Paenibacillaceae</taxon>
        <taxon>Paenibacillus</taxon>
    </lineage>
</organism>
<dbReference type="PANTHER" id="PTHR43132">
    <property type="entry name" value="ARSENICAL RESISTANCE OPERON REPRESSOR ARSR-RELATED"/>
    <property type="match status" value="1"/>
</dbReference>
<accession>A0ABS6FQT1</accession>